<evidence type="ECO:0000313" key="2">
    <source>
        <dbReference type="EMBL" id="MDR6218474.1"/>
    </source>
</evidence>
<name>A0AAE3XCM2_9DEIO</name>
<dbReference type="AlphaFoldDB" id="A0AAE3XCM2"/>
<dbReference type="InterPro" id="IPR001173">
    <property type="entry name" value="Glyco_trans_2-like"/>
</dbReference>
<dbReference type="PANTHER" id="PTHR48090:SF6">
    <property type="entry name" value="SLR5056 PROTEIN"/>
    <property type="match status" value="1"/>
</dbReference>
<proteinExistence type="predicted"/>
<dbReference type="InterPro" id="IPR050256">
    <property type="entry name" value="Glycosyltransferase_2"/>
</dbReference>
<dbReference type="PANTHER" id="PTHR48090">
    <property type="entry name" value="UNDECAPRENYL-PHOSPHATE 4-DEOXY-4-FORMAMIDO-L-ARABINOSE TRANSFERASE-RELATED"/>
    <property type="match status" value="1"/>
</dbReference>
<dbReference type="GO" id="GO:0004582">
    <property type="term" value="F:dolichyl-phosphate beta-D-mannosyltransferase activity"/>
    <property type="evidence" value="ECO:0007669"/>
    <property type="project" value="UniProtKB-EC"/>
</dbReference>
<evidence type="ECO:0000313" key="3">
    <source>
        <dbReference type="Proteomes" id="UP001185331"/>
    </source>
</evidence>
<reference evidence="2" key="1">
    <citation type="submission" date="2023-07" db="EMBL/GenBank/DDBJ databases">
        <title>Sorghum-associated microbial communities from plants grown in Nebraska, USA.</title>
        <authorList>
            <person name="Schachtman D."/>
        </authorList>
    </citation>
    <scope>NUCLEOTIDE SEQUENCE</scope>
    <source>
        <strain evidence="2">BE330</strain>
    </source>
</reference>
<keyword evidence="2" id="KW-0808">Transferase</keyword>
<dbReference type="CDD" id="cd04179">
    <property type="entry name" value="DPM_DPG-synthase_like"/>
    <property type="match status" value="1"/>
</dbReference>
<feature type="domain" description="Glycosyltransferase 2-like" evidence="1">
    <location>
        <begin position="6"/>
        <end position="165"/>
    </location>
</feature>
<dbReference type="Proteomes" id="UP001185331">
    <property type="component" value="Unassembled WGS sequence"/>
</dbReference>
<comment type="caution">
    <text evidence="2">The sequence shown here is derived from an EMBL/GenBank/DDBJ whole genome shotgun (WGS) entry which is preliminary data.</text>
</comment>
<dbReference type="Pfam" id="PF00535">
    <property type="entry name" value="Glycos_transf_2"/>
    <property type="match status" value="1"/>
</dbReference>
<keyword evidence="2" id="KW-0328">Glycosyltransferase</keyword>
<sequence>MTQLHVLLPAYNEEAALNTLIPEFHALGLDLRVIVVNDGSSDRTSAVAHEHGAHVIEHPTNKGLGGAIRTLLDHVITTIPRGDILITMDGDGTMPPALVPHMVDRIHQGADLVIASRFVGGKEIGVPLIRKIFSRGARALFTVFTPVRGVTDYTCGYRVMRAELVHDLAAMNPGYFEGQGFTAGTEMLLNFSLIRPDLRVDEIPLELRYDLKAGESKMNVSRTVRQYIDLISRAHRARRQVHPA</sequence>
<dbReference type="EC" id="2.4.1.83" evidence="2"/>
<gene>
    <name evidence="2" type="ORF">J2Y00_002037</name>
</gene>
<protein>
    <submittedName>
        <fullName evidence="2">Dolichol-phosphate mannosyltransferase</fullName>
        <ecNumber evidence="2">2.4.1.83</ecNumber>
    </submittedName>
</protein>
<dbReference type="InterPro" id="IPR029044">
    <property type="entry name" value="Nucleotide-diphossugar_trans"/>
</dbReference>
<accession>A0AAE3XCM2</accession>
<dbReference type="SUPFAM" id="SSF53448">
    <property type="entry name" value="Nucleotide-diphospho-sugar transferases"/>
    <property type="match status" value="1"/>
</dbReference>
<organism evidence="2 3">
    <name type="scientific">Deinococcus soli</name>
    <name type="common">ex Cha et al. 2016</name>
    <dbReference type="NCBI Taxonomy" id="1309411"/>
    <lineage>
        <taxon>Bacteria</taxon>
        <taxon>Thermotogati</taxon>
        <taxon>Deinococcota</taxon>
        <taxon>Deinococci</taxon>
        <taxon>Deinococcales</taxon>
        <taxon>Deinococcaceae</taxon>
        <taxon>Deinococcus</taxon>
    </lineage>
</organism>
<dbReference type="RefSeq" id="WP_309854991.1">
    <property type="nucleotide sequence ID" value="NZ_JAVDQJ010000005.1"/>
</dbReference>
<evidence type="ECO:0000259" key="1">
    <source>
        <dbReference type="Pfam" id="PF00535"/>
    </source>
</evidence>
<dbReference type="EMBL" id="JAVDQK010000004">
    <property type="protein sequence ID" value="MDR6218474.1"/>
    <property type="molecule type" value="Genomic_DNA"/>
</dbReference>
<dbReference type="Gene3D" id="3.90.550.10">
    <property type="entry name" value="Spore Coat Polysaccharide Biosynthesis Protein SpsA, Chain A"/>
    <property type="match status" value="1"/>
</dbReference>